<dbReference type="SUPFAM" id="SSF53335">
    <property type="entry name" value="S-adenosyl-L-methionine-dependent methyltransferases"/>
    <property type="match status" value="1"/>
</dbReference>
<proteinExistence type="inferred from homology"/>
<dbReference type="Gene3D" id="3.40.50.150">
    <property type="entry name" value="Vaccinia Virus protein VP39"/>
    <property type="match status" value="1"/>
</dbReference>
<evidence type="ECO:0000256" key="1">
    <source>
        <dbReference type="ARBA" id="ARBA00006594"/>
    </source>
</evidence>
<dbReference type="PRINTS" id="PR00507">
    <property type="entry name" value="N12N6MTFRASE"/>
</dbReference>
<reference evidence="3 4" key="1">
    <citation type="submission" date="2016-01" db="EMBL/GenBank/DDBJ databases">
        <authorList>
            <person name="Oliw E.H."/>
        </authorList>
    </citation>
    <scope>NUCLEOTIDE SEQUENCE [LARGE SCALE GENOMIC DNA]</scope>
    <source>
        <strain evidence="3 4">MDcuke</strain>
    </source>
</reference>
<dbReference type="Pfam" id="PF02384">
    <property type="entry name" value="N6_Mtase"/>
    <property type="match status" value="1"/>
</dbReference>
<sequence length="235" mass="26839">MKNMIDHEKAFLSLFNQTARYYPRHRVFEDFISCSVIAFQNGLQFCDKREQKYLKIVAGYKKSDAMNLAGLLAHLVNGLEETQCDFLGQVFMQLELGDKYRGQFFTPWSVSRMMAQLQLGRVEECFRDKTFITLSEPACGAGCMVLAFASVLREAGFPPHRYLWVSVTDIVPLAAGMAYLQLSLCGVAGEVVIGNALHDQRRRVLHTPAHYWEGWAMRIQHHSLKRKISENRVSV</sequence>
<evidence type="ECO:0000259" key="2">
    <source>
        <dbReference type="Pfam" id="PF02384"/>
    </source>
</evidence>
<dbReference type="Proteomes" id="UP000264980">
    <property type="component" value="Chromosome"/>
</dbReference>
<accession>A0A345CTX8</accession>
<dbReference type="AlphaFoldDB" id="A0A345CTX8"/>
<dbReference type="InterPro" id="IPR029063">
    <property type="entry name" value="SAM-dependent_MTases_sf"/>
</dbReference>
<keyword evidence="3" id="KW-0808">Transferase</keyword>
<dbReference type="RefSeq" id="WP_233481527.1">
    <property type="nucleotide sequence ID" value="NZ_CP013970.1"/>
</dbReference>
<dbReference type="InterPro" id="IPR003356">
    <property type="entry name" value="DNA_methylase_A-5"/>
</dbReference>
<dbReference type="GO" id="GO:0003677">
    <property type="term" value="F:DNA binding"/>
    <property type="evidence" value="ECO:0007669"/>
    <property type="project" value="InterPro"/>
</dbReference>
<feature type="domain" description="DNA methylase adenine-specific" evidence="2">
    <location>
        <begin position="99"/>
        <end position="196"/>
    </location>
</feature>
<protein>
    <submittedName>
        <fullName evidence="3">SAM-dependent DNA methyltransferase</fullName>
    </submittedName>
</protein>
<dbReference type="GO" id="GO:0008170">
    <property type="term" value="F:N-methyltransferase activity"/>
    <property type="evidence" value="ECO:0007669"/>
    <property type="project" value="InterPro"/>
</dbReference>
<keyword evidence="3" id="KW-0489">Methyltransferase</keyword>
<dbReference type="EMBL" id="CP013970">
    <property type="protein sequence ID" value="AXF76895.1"/>
    <property type="molecule type" value="Genomic_DNA"/>
</dbReference>
<dbReference type="GO" id="GO:0032259">
    <property type="term" value="P:methylation"/>
    <property type="evidence" value="ECO:0007669"/>
    <property type="project" value="UniProtKB-KW"/>
</dbReference>
<comment type="similarity">
    <text evidence="1">Belongs to the N(4)/N(6)-methyltransferase family.</text>
</comment>
<evidence type="ECO:0000313" key="3">
    <source>
        <dbReference type="EMBL" id="AXF76895.1"/>
    </source>
</evidence>
<evidence type="ECO:0000313" key="4">
    <source>
        <dbReference type="Proteomes" id="UP000264980"/>
    </source>
</evidence>
<gene>
    <name evidence="3" type="ORF">AV903_13910</name>
</gene>
<organism evidence="3 4">
    <name type="scientific">Erwinia tracheiphila</name>
    <dbReference type="NCBI Taxonomy" id="65700"/>
    <lineage>
        <taxon>Bacteria</taxon>
        <taxon>Pseudomonadati</taxon>
        <taxon>Pseudomonadota</taxon>
        <taxon>Gammaproteobacteria</taxon>
        <taxon>Enterobacterales</taxon>
        <taxon>Erwiniaceae</taxon>
        <taxon>Erwinia</taxon>
    </lineage>
</organism>
<name>A0A345CTX8_9GAMM</name>